<name>K1SD80_9ZZZZ</name>
<accession>K1SD80</accession>
<gene>
    <name evidence="2" type="ORF">LEA_13739</name>
</gene>
<dbReference type="AlphaFoldDB" id="K1SD80"/>
<dbReference type="GO" id="GO:0016787">
    <property type="term" value="F:hydrolase activity"/>
    <property type="evidence" value="ECO:0007669"/>
    <property type="project" value="UniProtKB-KW"/>
</dbReference>
<sequence>GLTYSHFECGDISYKDNTLAVNVTNTGSRSADDVLQVYIKSENGVKNHSLCAFERVSLFDGESRTISINIPESAFETVDDNGVRAVRSGRYTLYAGFTQPTQLSEKLYGGRCVSVEISI</sequence>
<feature type="non-terminal residue" evidence="2">
    <location>
        <position position="1"/>
    </location>
</feature>
<dbReference type="Gene3D" id="2.60.40.10">
    <property type="entry name" value="Immunoglobulins"/>
    <property type="match status" value="1"/>
</dbReference>
<dbReference type="InterPro" id="IPR026891">
    <property type="entry name" value="Fn3-like"/>
</dbReference>
<organism evidence="2">
    <name type="scientific">human gut metagenome</name>
    <dbReference type="NCBI Taxonomy" id="408170"/>
    <lineage>
        <taxon>unclassified sequences</taxon>
        <taxon>metagenomes</taxon>
        <taxon>organismal metagenomes</taxon>
    </lineage>
</organism>
<evidence type="ECO:0000313" key="2">
    <source>
        <dbReference type="EMBL" id="EKC58687.1"/>
    </source>
</evidence>
<comment type="caution">
    <text evidence="2">The sequence shown here is derived from an EMBL/GenBank/DDBJ whole genome shotgun (WGS) entry which is preliminary data.</text>
</comment>
<dbReference type="InterPro" id="IPR013783">
    <property type="entry name" value="Ig-like_fold"/>
</dbReference>
<reference evidence="2" key="1">
    <citation type="journal article" date="2013" name="Environ. Microbiol.">
        <title>Microbiota from the distal guts of lean and obese adolescents exhibit partial functional redundancy besides clear differences in community structure.</title>
        <authorList>
            <person name="Ferrer M."/>
            <person name="Ruiz A."/>
            <person name="Lanza F."/>
            <person name="Haange S.B."/>
            <person name="Oberbach A."/>
            <person name="Till H."/>
            <person name="Bargiela R."/>
            <person name="Campoy C."/>
            <person name="Segura M.T."/>
            <person name="Richter M."/>
            <person name="von Bergen M."/>
            <person name="Seifert J."/>
            <person name="Suarez A."/>
        </authorList>
    </citation>
    <scope>NUCLEOTIDE SEQUENCE</scope>
</reference>
<keyword evidence="2" id="KW-0378">Hydrolase</keyword>
<dbReference type="SMART" id="SM01217">
    <property type="entry name" value="Fn3_like"/>
    <property type="match status" value="1"/>
</dbReference>
<dbReference type="Pfam" id="PF14310">
    <property type="entry name" value="Fn3-like"/>
    <property type="match status" value="1"/>
</dbReference>
<feature type="domain" description="Fibronectin type III-like" evidence="1">
    <location>
        <begin position="33"/>
        <end position="99"/>
    </location>
</feature>
<evidence type="ECO:0000259" key="1">
    <source>
        <dbReference type="SMART" id="SM01217"/>
    </source>
</evidence>
<proteinExistence type="predicted"/>
<dbReference type="EMBL" id="AJWY01009325">
    <property type="protein sequence ID" value="EKC58687.1"/>
    <property type="molecule type" value="Genomic_DNA"/>
</dbReference>
<protein>
    <submittedName>
        <fullName evidence="2">Glycoside hydrolase family 3 domain protein</fullName>
    </submittedName>
</protein>